<dbReference type="Pfam" id="PF00534">
    <property type="entry name" value="Glycos_transf_1"/>
    <property type="match status" value="1"/>
</dbReference>
<evidence type="ECO:0000313" key="4">
    <source>
        <dbReference type="EMBL" id="SHK54058.1"/>
    </source>
</evidence>
<sequence length="380" mass="44623">MRIGIEAQRVFRRNKHGMDYVVLQEIIELQKIDHKNEYFVFVAPGVDRCLKDTENVHIIVIGESFYPVWEQITLPRAAKKYNLDMLHCTSNTAPIFCKIPLVLTLHDIIFLEPRDKNNKSLYQNMGWLYRRKVVPKILERCLRIITVSNFEKQNIIQKLNIPEKRMAMIYNGYNEWFKPLRDVADIYQSYIEKPGYFFFLGNTDPKKNTERTLIAYSRYLEQSTIKRKLLMADLDKTYLEGIIERNHIENIREKIVMPGYIVNSDLPYIYNSAFAFLYTSLRESFGIPLLEAMACGTPVITSNTSSMPEIGGNEAILINPENPEEITEKMLRLETDEEYYHTQKEIGLKRSNLFSWRKTAEQLLKLYETVYKELPNSNIS</sequence>
<dbReference type="Pfam" id="PF13439">
    <property type="entry name" value="Glyco_transf_4"/>
    <property type="match status" value="1"/>
</dbReference>
<dbReference type="Gene3D" id="3.40.50.2000">
    <property type="entry name" value="Glycogen Phosphorylase B"/>
    <property type="match status" value="2"/>
</dbReference>
<evidence type="ECO:0000313" key="5">
    <source>
        <dbReference type="Proteomes" id="UP000184130"/>
    </source>
</evidence>
<gene>
    <name evidence="4" type="ORF">SAMN05216463_105113</name>
</gene>
<dbReference type="PANTHER" id="PTHR46401">
    <property type="entry name" value="GLYCOSYLTRANSFERASE WBBK-RELATED"/>
    <property type="match status" value="1"/>
</dbReference>
<dbReference type="PANTHER" id="PTHR46401:SF2">
    <property type="entry name" value="GLYCOSYLTRANSFERASE WBBK-RELATED"/>
    <property type="match status" value="1"/>
</dbReference>
<accession>A0A1M6TBB9</accession>
<dbReference type="GO" id="GO:0016757">
    <property type="term" value="F:glycosyltransferase activity"/>
    <property type="evidence" value="ECO:0007669"/>
    <property type="project" value="InterPro"/>
</dbReference>
<feature type="domain" description="Glycosyltransferase subfamily 4-like N-terminal" evidence="3">
    <location>
        <begin position="21"/>
        <end position="174"/>
    </location>
</feature>
<proteinExistence type="predicted"/>
<dbReference type="InterPro" id="IPR001296">
    <property type="entry name" value="Glyco_trans_1"/>
</dbReference>
<dbReference type="SUPFAM" id="SSF53756">
    <property type="entry name" value="UDP-Glycosyltransferase/glycogen phosphorylase"/>
    <property type="match status" value="1"/>
</dbReference>
<dbReference type="RefSeq" id="WP_073206251.1">
    <property type="nucleotide sequence ID" value="NZ_FRBD01000005.1"/>
</dbReference>
<dbReference type="EMBL" id="FRBD01000005">
    <property type="protein sequence ID" value="SHK54058.1"/>
    <property type="molecule type" value="Genomic_DNA"/>
</dbReference>
<evidence type="ECO:0000259" key="3">
    <source>
        <dbReference type="Pfam" id="PF13439"/>
    </source>
</evidence>
<protein>
    <submittedName>
        <fullName evidence="4">Glycosyltransferase involved in cell wall bisynthesis</fullName>
    </submittedName>
</protein>
<name>A0A1M6TBB9_XYLRU</name>
<dbReference type="Proteomes" id="UP000184130">
    <property type="component" value="Unassembled WGS sequence"/>
</dbReference>
<dbReference type="InterPro" id="IPR028098">
    <property type="entry name" value="Glyco_trans_4-like_N"/>
</dbReference>
<evidence type="ECO:0000256" key="1">
    <source>
        <dbReference type="ARBA" id="ARBA00022679"/>
    </source>
</evidence>
<reference evidence="4 5" key="1">
    <citation type="submission" date="2016-11" db="EMBL/GenBank/DDBJ databases">
        <authorList>
            <person name="Jaros S."/>
            <person name="Januszkiewicz K."/>
            <person name="Wedrychowicz H."/>
        </authorList>
    </citation>
    <scope>NUCLEOTIDE SEQUENCE [LARGE SCALE GENOMIC DNA]</scope>
    <source>
        <strain evidence="4 5">KHT3</strain>
    </source>
</reference>
<evidence type="ECO:0000259" key="2">
    <source>
        <dbReference type="Pfam" id="PF00534"/>
    </source>
</evidence>
<dbReference type="OrthoDB" id="9801609at2"/>
<organism evidence="4 5">
    <name type="scientific">Xylanibacter ruminicola</name>
    <name type="common">Prevotella ruminicola</name>
    <dbReference type="NCBI Taxonomy" id="839"/>
    <lineage>
        <taxon>Bacteria</taxon>
        <taxon>Pseudomonadati</taxon>
        <taxon>Bacteroidota</taxon>
        <taxon>Bacteroidia</taxon>
        <taxon>Bacteroidales</taxon>
        <taxon>Prevotellaceae</taxon>
        <taxon>Xylanibacter</taxon>
    </lineage>
</organism>
<dbReference type="AlphaFoldDB" id="A0A1M6TBB9"/>
<keyword evidence="1 4" id="KW-0808">Transferase</keyword>
<feature type="domain" description="Glycosyl transferase family 1" evidence="2">
    <location>
        <begin position="192"/>
        <end position="347"/>
    </location>
</feature>
<dbReference type="CDD" id="cd03809">
    <property type="entry name" value="GT4_MtfB-like"/>
    <property type="match status" value="1"/>
</dbReference>